<evidence type="ECO:0000256" key="6">
    <source>
        <dbReference type="ARBA" id="ARBA00022692"/>
    </source>
</evidence>
<feature type="transmembrane region" description="Helical" evidence="15">
    <location>
        <begin position="273"/>
        <end position="291"/>
    </location>
</feature>
<comment type="similarity">
    <text evidence="2 15">Belongs to the cation transport ATPase (P-type) (TC 3.A.3) family. Type IB subfamily.</text>
</comment>
<dbReference type="NCBIfam" id="TIGR01511">
    <property type="entry name" value="ATPase-IB1_Cu"/>
    <property type="match status" value="1"/>
</dbReference>
<dbReference type="EMBL" id="MDHN01000007">
    <property type="protein sequence ID" value="OFC72183.1"/>
    <property type="molecule type" value="Genomic_DNA"/>
</dbReference>
<dbReference type="PROSITE" id="PS00154">
    <property type="entry name" value="ATPASE_E1_E2"/>
    <property type="match status" value="1"/>
</dbReference>
<evidence type="ECO:0000256" key="2">
    <source>
        <dbReference type="ARBA" id="ARBA00006024"/>
    </source>
</evidence>
<dbReference type="Pfam" id="PF00403">
    <property type="entry name" value="HMA"/>
    <property type="match status" value="1"/>
</dbReference>
<gene>
    <name evidence="17" type="ORF">BFC18_04300</name>
</gene>
<dbReference type="InterPro" id="IPR023298">
    <property type="entry name" value="ATPase_P-typ_TM_dom_sf"/>
</dbReference>
<keyword evidence="13" id="KW-0406">Ion transport</keyword>
<dbReference type="FunFam" id="3.30.70.100:FF:000005">
    <property type="entry name" value="Copper-exporting P-type ATPase A"/>
    <property type="match status" value="1"/>
</dbReference>
<dbReference type="Gene3D" id="1.20.1110.10">
    <property type="entry name" value="Calcium-transporting ATPase, transmembrane domain"/>
    <property type="match status" value="1"/>
</dbReference>
<evidence type="ECO:0000313" key="17">
    <source>
        <dbReference type="EMBL" id="OFC72183.1"/>
    </source>
</evidence>
<dbReference type="Pfam" id="PF12156">
    <property type="entry name" value="ATPase-cat_bd"/>
    <property type="match status" value="1"/>
</dbReference>
<feature type="transmembrane region" description="Helical" evidence="15">
    <location>
        <begin position="746"/>
        <end position="765"/>
    </location>
</feature>
<dbReference type="GO" id="GO:0005507">
    <property type="term" value="F:copper ion binding"/>
    <property type="evidence" value="ECO:0007669"/>
    <property type="project" value="TreeGrafter"/>
</dbReference>
<dbReference type="Gene3D" id="3.40.50.1000">
    <property type="entry name" value="HAD superfamily/HAD-like"/>
    <property type="match status" value="1"/>
</dbReference>
<dbReference type="Pfam" id="PF00702">
    <property type="entry name" value="Hydrolase"/>
    <property type="match status" value="1"/>
</dbReference>
<protein>
    <submittedName>
        <fullName evidence="17">ATPase P</fullName>
    </submittedName>
</protein>
<dbReference type="InterPro" id="IPR021993">
    <property type="entry name" value="ATPase-cat-bd"/>
</dbReference>
<accession>A0A1E7ZF92</accession>
<keyword evidence="9 15" id="KW-0067">ATP-binding</keyword>
<evidence type="ECO:0000256" key="10">
    <source>
        <dbReference type="ARBA" id="ARBA00022842"/>
    </source>
</evidence>
<organism evidence="17 18">
    <name type="scientific">Alteromonas confluentis</name>
    <dbReference type="NCBI Taxonomy" id="1656094"/>
    <lineage>
        <taxon>Bacteria</taxon>
        <taxon>Pseudomonadati</taxon>
        <taxon>Pseudomonadota</taxon>
        <taxon>Gammaproteobacteria</taxon>
        <taxon>Alteromonadales</taxon>
        <taxon>Alteromonadaceae</taxon>
        <taxon>Alteromonas/Salinimonas group</taxon>
        <taxon>Alteromonas</taxon>
    </lineage>
</organism>
<evidence type="ECO:0000256" key="9">
    <source>
        <dbReference type="ARBA" id="ARBA00022840"/>
    </source>
</evidence>
<keyword evidence="14 15" id="KW-0472">Membrane</keyword>
<dbReference type="CDD" id="cd02079">
    <property type="entry name" value="P-type_ATPase_HM"/>
    <property type="match status" value="1"/>
</dbReference>
<dbReference type="PROSITE" id="PS01047">
    <property type="entry name" value="HMA_1"/>
    <property type="match status" value="1"/>
</dbReference>
<evidence type="ECO:0000256" key="4">
    <source>
        <dbReference type="ARBA" id="ARBA00022475"/>
    </source>
</evidence>
<dbReference type="InterPro" id="IPR027256">
    <property type="entry name" value="P-typ_ATPase_IB"/>
</dbReference>
<dbReference type="GO" id="GO:0005886">
    <property type="term" value="C:plasma membrane"/>
    <property type="evidence" value="ECO:0007669"/>
    <property type="project" value="UniProtKB-SubCell"/>
</dbReference>
<evidence type="ECO:0000256" key="3">
    <source>
        <dbReference type="ARBA" id="ARBA00022448"/>
    </source>
</evidence>
<dbReference type="NCBIfam" id="TIGR01525">
    <property type="entry name" value="ATPase-IB_hvy"/>
    <property type="match status" value="1"/>
</dbReference>
<keyword evidence="4 15" id="KW-1003">Cell membrane</keyword>
<dbReference type="OrthoDB" id="9814270at2"/>
<keyword evidence="5" id="KW-0597">Phosphoprotein</keyword>
<dbReference type="NCBIfam" id="TIGR01512">
    <property type="entry name" value="ATPase-IB2_Cd"/>
    <property type="match status" value="1"/>
</dbReference>
<evidence type="ECO:0000256" key="5">
    <source>
        <dbReference type="ARBA" id="ARBA00022553"/>
    </source>
</evidence>
<feature type="transmembrane region" description="Helical" evidence="15">
    <location>
        <begin position="249"/>
        <end position="267"/>
    </location>
</feature>
<dbReference type="STRING" id="1656094.BFC18_04300"/>
<proteinExistence type="inferred from homology"/>
<dbReference type="GO" id="GO:0016887">
    <property type="term" value="F:ATP hydrolysis activity"/>
    <property type="evidence" value="ECO:0007669"/>
    <property type="project" value="InterPro"/>
</dbReference>
<dbReference type="PANTHER" id="PTHR43520">
    <property type="entry name" value="ATP7, ISOFORM B"/>
    <property type="match status" value="1"/>
</dbReference>
<evidence type="ECO:0000256" key="13">
    <source>
        <dbReference type="ARBA" id="ARBA00023065"/>
    </source>
</evidence>
<keyword evidence="11" id="KW-1278">Translocase</keyword>
<feature type="transmembrane region" description="Helical" evidence="15">
    <location>
        <begin position="180"/>
        <end position="199"/>
    </location>
</feature>
<evidence type="ECO:0000313" key="18">
    <source>
        <dbReference type="Proteomes" id="UP000175691"/>
    </source>
</evidence>
<dbReference type="InterPro" id="IPR023214">
    <property type="entry name" value="HAD_sf"/>
</dbReference>
<feature type="transmembrane region" description="Helical" evidence="15">
    <location>
        <begin position="211"/>
        <end position="237"/>
    </location>
</feature>
<dbReference type="Gene3D" id="3.40.1110.10">
    <property type="entry name" value="Calcium-transporting ATPase, cytoplasmic domain N"/>
    <property type="match status" value="1"/>
</dbReference>
<dbReference type="InterPro" id="IPR018303">
    <property type="entry name" value="ATPase_P-typ_P_site"/>
</dbReference>
<dbReference type="PRINTS" id="PR00943">
    <property type="entry name" value="CUATPASE"/>
</dbReference>
<comment type="subcellular location">
    <subcellularLocation>
        <location evidence="1">Cell membrane</location>
        <topology evidence="1">Multi-pass membrane protein</topology>
    </subcellularLocation>
</comment>
<evidence type="ECO:0000256" key="1">
    <source>
        <dbReference type="ARBA" id="ARBA00004651"/>
    </source>
</evidence>
<evidence type="ECO:0000256" key="14">
    <source>
        <dbReference type="ARBA" id="ARBA00023136"/>
    </source>
</evidence>
<sequence length="790" mass="86016">MSTESCYHCGEPNDHRQLFSAIVLGESRQFCCPGCLAVAEAIVDNGLEDYYQFRTEPAAKGATTPESSLDKLALYDEPALQEEFVYDEGKHKQIEFTLEGITCAACGWLIEKQLSKVSGIKKIAVNVAQRRAVVTWEPDTLSLSQIMASLQRIGYPALPFQPDQHEATYKAEDKQFLKKLGLAGLMTMQVMMLAAALYFDLLDAMDAQTVSYFHWIALVLTTPVVFYSGSTFYLGALKALAARSVNMDVPVTIAVFATYFSGTWATISNGGDVFFESICMFIFLLLLSRFLEHRSRHRAAQISANMLQYIPVTANKLNADGTLVQSLAKALKINDTVVVKAGETVPVDGIIVDGSSEFDESMLTGEFNPSRKTVGDTIFGGTNNLSNSVTIHVTQTLKHALVNQIIRLQSVAMASKPKVAQLADRFSSLFVSLVLFIAALTFVYWYWQDDPRAFWITISVLVATCPCALGLATPTALTCAMATLNKKGILLKRADALEQLASITTIVMDKTGTLTEGRFAITESWFADNEQKDTIMHVMASLESRSEHPIAAAFSADDLAPVTNVTITAGKGIEGDIHGQCYKAGSARFTACDKLEIPIIANVYLVSNDKCLAAFRVTDQIKSDAEDVLSAFSNFKKVLLSGDIQQNVDDIAAQLHIDEAIGGNSPEDKLNVVHARQAANEHILMMGDGINDAPVLAAADVSVAVGNATDIARSAADVIFLNEKLTLMRHLLSMASRVKRVIRQNMAWAIGYNLMVLPFAVSGILTPWMAVIGMSLSSIIVVTNSTKLLK</sequence>
<dbReference type="InterPro" id="IPR059000">
    <property type="entry name" value="ATPase_P-type_domA"/>
</dbReference>
<dbReference type="Proteomes" id="UP000175691">
    <property type="component" value="Unassembled WGS sequence"/>
</dbReference>
<keyword evidence="7 15" id="KW-0479">Metal-binding</keyword>
<dbReference type="SUPFAM" id="SSF81653">
    <property type="entry name" value="Calcium ATPase, transduction domain A"/>
    <property type="match status" value="1"/>
</dbReference>
<name>A0A1E7ZF92_9ALTE</name>
<dbReference type="InterPro" id="IPR006121">
    <property type="entry name" value="HMA_dom"/>
</dbReference>
<keyword evidence="3" id="KW-0813">Transport</keyword>
<dbReference type="InterPro" id="IPR001757">
    <property type="entry name" value="P_typ_ATPase"/>
</dbReference>
<dbReference type="Gene3D" id="2.70.150.10">
    <property type="entry name" value="Calcium-transporting ATPase, cytoplasmic transduction domain A"/>
    <property type="match status" value="1"/>
</dbReference>
<dbReference type="PRINTS" id="PR00119">
    <property type="entry name" value="CATATPASE"/>
</dbReference>
<evidence type="ECO:0000256" key="15">
    <source>
        <dbReference type="RuleBase" id="RU362081"/>
    </source>
</evidence>
<dbReference type="InterPro" id="IPR023299">
    <property type="entry name" value="ATPase_P-typ_cyto_dom_N"/>
</dbReference>
<dbReference type="InterPro" id="IPR008250">
    <property type="entry name" value="ATPase_P-typ_transduc_dom_A_sf"/>
</dbReference>
<dbReference type="PROSITE" id="PS50846">
    <property type="entry name" value="HMA_2"/>
    <property type="match status" value="1"/>
</dbReference>
<dbReference type="AlphaFoldDB" id="A0A1E7ZF92"/>
<dbReference type="GO" id="GO:0005524">
    <property type="term" value="F:ATP binding"/>
    <property type="evidence" value="ECO:0007669"/>
    <property type="project" value="UniProtKB-UniRule"/>
</dbReference>
<feature type="domain" description="HMA" evidence="16">
    <location>
        <begin position="92"/>
        <end position="158"/>
    </location>
</feature>
<dbReference type="SUPFAM" id="SSF56784">
    <property type="entry name" value="HAD-like"/>
    <property type="match status" value="1"/>
</dbReference>
<dbReference type="NCBIfam" id="TIGR01494">
    <property type="entry name" value="ATPase_P-type"/>
    <property type="match status" value="1"/>
</dbReference>
<evidence type="ECO:0000259" key="16">
    <source>
        <dbReference type="PROSITE" id="PS50846"/>
    </source>
</evidence>
<dbReference type="SUPFAM" id="SSF55008">
    <property type="entry name" value="HMA, heavy metal-associated domain"/>
    <property type="match status" value="1"/>
</dbReference>
<evidence type="ECO:0000256" key="12">
    <source>
        <dbReference type="ARBA" id="ARBA00022989"/>
    </source>
</evidence>
<evidence type="ECO:0000256" key="8">
    <source>
        <dbReference type="ARBA" id="ARBA00022741"/>
    </source>
</evidence>
<dbReference type="InterPro" id="IPR036163">
    <property type="entry name" value="HMA_dom_sf"/>
</dbReference>
<dbReference type="GO" id="GO:0055070">
    <property type="term" value="P:copper ion homeostasis"/>
    <property type="evidence" value="ECO:0007669"/>
    <property type="project" value="TreeGrafter"/>
</dbReference>
<dbReference type="SUPFAM" id="SSF81665">
    <property type="entry name" value="Calcium ATPase, transmembrane domain M"/>
    <property type="match status" value="1"/>
</dbReference>
<dbReference type="InterPro" id="IPR036412">
    <property type="entry name" value="HAD-like_sf"/>
</dbReference>
<dbReference type="CDD" id="cd00371">
    <property type="entry name" value="HMA"/>
    <property type="match status" value="1"/>
</dbReference>
<feature type="transmembrane region" description="Helical" evidence="15">
    <location>
        <begin position="453"/>
        <end position="484"/>
    </location>
</feature>
<dbReference type="InterPro" id="IPR017969">
    <property type="entry name" value="Heavy-metal-associated_CS"/>
</dbReference>
<keyword evidence="18" id="KW-1185">Reference proteome</keyword>
<evidence type="ECO:0000256" key="11">
    <source>
        <dbReference type="ARBA" id="ARBA00022967"/>
    </source>
</evidence>
<evidence type="ECO:0000256" key="7">
    <source>
        <dbReference type="ARBA" id="ARBA00022723"/>
    </source>
</evidence>
<dbReference type="Gene3D" id="3.30.70.100">
    <property type="match status" value="1"/>
</dbReference>
<comment type="caution">
    <text evidence="17">The sequence shown here is derived from an EMBL/GenBank/DDBJ whole genome shotgun (WGS) entry which is preliminary data.</text>
</comment>
<reference evidence="17 18" key="1">
    <citation type="submission" date="2016-08" db="EMBL/GenBank/DDBJ databases">
        <authorList>
            <person name="Seilhamer J.J."/>
        </authorList>
    </citation>
    <scope>NUCLEOTIDE SEQUENCE [LARGE SCALE GENOMIC DNA]</scope>
    <source>
        <strain evidence="17 18">KCTC 42603</strain>
    </source>
</reference>
<dbReference type="Pfam" id="PF00122">
    <property type="entry name" value="E1-E2_ATPase"/>
    <property type="match status" value="1"/>
</dbReference>
<feature type="transmembrane region" description="Helical" evidence="15">
    <location>
        <begin position="426"/>
        <end position="447"/>
    </location>
</feature>
<dbReference type="GO" id="GO:0043682">
    <property type="term" value="F:P-type divalent copper transporter activity"/>
    <property type="evidence" value="ECO:0007669"/>
    <property type="project" value="TreeGrafter"/>
</dbReference>
<dbReference type="PANTHER" id="PTHR43520:SF5">
    <property type="entry name" value="CATION-TRANSPORTING P-TYPE ATPASE-RELATED"/>
    <property type="match status" value="1"/>
</dbReference>
<dbReference type="RefSeq" id="WP_070123713.1">
    <property type="nucleotide sequence ID" value="NZ_MDHN01000007.1"/>
</dbReference>
<keyword evidence="6 15" id="KW-0812">Transmembrane</keyword>
<keyword evidence="10" id="KW-0460">Magnesium</keyword>
<keyword evidence="8 15" id="KW-0547">Nucleotide-binding</keyword>
<keyword evidence="12 15" id="KW-1133">Transmembrane helix</keyword>